<keyword evidence="1" id="KW-1133">Transmembrane helix</keyword>
<reference evidence="2 3" key="1">
    <citation type="submission" date="2023-10" db="EMBL/GenBank/DDBJ databases">
        <title>The genome sequence of Streptomyces sp. HUAS YS2.</title>
        <authorList>
            <person name="Mo P."/>
        </authorList>
    </citation>
    <scope>NUCLEOTIDE SEQUENCE [LARGE SCALE GENOMIC DNA]</scope>
    <source>
        <strain evidence="2 3">HUAS YS2</strain>
    </source>
</reference>
<protein>
    <recommendedName>
        <fullName evidence="4">Gram-positive cocci surface proteins LPxTG domain-containing protein</fullName>
    </recommendedName>
</protein>
<keyword evidence="3" id="KW-1185">Reference proteome</keyword>
<keyword evidence="1" id="KW-0812">Transmembrane</keyword>
<feature type="transmembrane region" description="Helical" evidence="1">
    <location>
        <begin position="168"/>
        <end position="188"/>
    </location>
</feature>
<name>A0ABZ0LVD2_9ACTN</name>
<dbReference type="Proteomes" id="UP001301731">
    <property type="component" value="Chromosome"/>
</dbReference>
<keyword evidence="1" id="KW-0472">Membrane</keyword>
<accession>A0ABZ0LVD2</accession>
<evidence type="ECO:0000313" key="2">
    <source>
        <dbReference type="EMBL" id="WOX23151.1"/>
    </source>
</evidence>
<organism evidence="2 3">
    <name type="scientific">Streptomyces solicathayae</name>
    <dbReference type="NCBI Taxonomy" id="3081768"/>
    <lineage>
        <taxon>Bacteria</taxon>
        <taxon>Bacillati</taxon>
        <taxon>Actinomycetota</taxon>
        <taxon>Actinomycetes</taxon>
        <taxon>Kitasatosporales</taxon>
        <taxon>Streptomycetaceae</taxon>
        <taxon>Streptomyces</taxon>
    </lineage>
</organism>
<evidence type="ECO:0008006" key="4">
    <source>
        <dbReference type="Google" id="ProtNLM"/>
    </source>
</evidence>
<sequence length="195" mass="19957">MQFSTDWVTLDTRGTLSSYLDTEVRSDLTDRVEGCTATRTAGAGFHGLDVKLSNGPKGPVAEVSLRGKVLASLDKKHDTAFYGGARIKGLLDPAPSVPSFQMRQYGGPIPWSTLAFPAAPKCDVTSSAMPAAEPATQTGAQTGAQTIVVPQGGVAAGAELPQTTDGRLLFAGGGALVAAGAAGVALALHRRHGAR</sequence>
<gene>
    <name evidence="2" type="ORF">R2D22_17815</name>
</gene>
<dbReference type="RefSeq" id="WP_318104725.1">
    <property type="nucleotide sequence ID" value="NZ_CP137573.1"/>
</dbReference>
<dbReference type="EMBL" id="CP137573">
    <property type="protein sequence ID" value="WOX23151.1"/>
    <property type="molecule type" value="Genomic_DNA"/>
</dbReference>
<evidence type="ECO:0000313" key="3">
    <source>
        <dbReference type="Proteomes" id="UP001301731"/>
    </source>
</evidence>
<evidence type="ECO:0000256" key="1">
    <source>
        <dbReference type="SAM" id="Phobius"/>
    </source>
</evidence>
<proteinExistence type="predicted"/>